<dbReference type="AlphaFoldDB" id="A0A484NL85"/>
<dbReference type="PANTHER" id="PTHR11247">
    <property type="entry name" value="PALMITOYL-PROTEIN THIOESTERASE/DOLICHYLDIPHOSPHATASE 1"/>
    <property type="match status" value="1"/>
</dbReference>
<gene>
    <name evidence="12" type="ORF">CCAM_LOCUS43595</name>
</gene>
<dbReference type="InterPro" id="IPR000727">
    <property type="entry name" value="T_SNARE_dom"/>
</dbReference>
<feature type="transmembrane region" description="Helical" evidence="10">
    <location>
        <begin position="557"/>
        <end position="580"/>
    </location>
</feature>
<dbReference type="FunFam" id="1.20.5.110:FF:000034">
    <property type="entry name" value="syntaxin-61 isoform X1"/>
    <property type="match status" value="1"/>
</dbReference>
<protein>
    <recommendedName>
        <fullName evidence="11">t-SNARE coiled-coil homology domain-containing protein</fullName>
    </recommendedName>
</protein>
<reference evidence="12 13" key="1">
    <citation type="submission" date="2018-04" db="EMBL/GenBank/DDBJ databases">
        <authorList>
            <person name="Vogel A."/>
        </authorList>
    </citation>
    <scope>NUCLEOTIDE SEQUENCE [LARGE SCALE GENOMIC DNA]</scope>
</reference>
<name>A0A484NL85_9ASTE</name>
<proteinExistence type="inferred from homology"/>
<comment type="similarity">
    <text evidence="1">Belongs to the syntaxin family.</text>
</comment>
<dbReference type="Pfam" id="PF02089">
    <property type="entry name" value="Palm_thioest"/>
    <property type="match status" value="2"/>
</dbReference>
<dbReference type="InterPro" id="IPR010989">
    <property type="entry name" value="SNARE"/>
</dbReference>
<dbReference type="GO" id="GO:0005484">
    <property type="term" value="F:SNAP receptor activity"/>
    <property type="evidence" value="ECO:0007669"/>
    <property type="project" value="InterPro"/>
</dbReference>
<dbReference type="SUPFAM" id="SSF53474">
    <property type="entry name" value="alpha/beta-Hydrolases"/>
    <property type="match status" value="3"/>
</dbReference>
<dbReference type="Proteomes" id="UP000595140">
    <property type="component" value="Unassembled WGS sequence"/>
</dbReference>
<dbReference type="InterPro" id="IPR015260">
    <property type="entry name" value="Syntaxin-6/10/61_N"/>
</dbReference>
<keyword evidence="6 10" id="KW-1133">Transmembrane helix</keyword>
<evidence type="ECO:0000256" key="7">
    <source>
        <dbReference type="ARBA" id="ARBA00023034"/>
    </source>
</evidence>
<keyword evidence="13" id="KW-1185">Reference proteome</keyword>
<evidence type="ECO:0000256" key="6">
    <source>
        <dbReference type="ARBA" id="ARBA00022989"/>
    </source>
</evidence>
<dbReference type="Gene3D" id="1.20.5.110">
    <property type="match status" value="1"/>
</dbReference>
<keyword evidence="8 10" id="KW-0472">Membrane</keyword>
<dbReference type="OrthoDB" id="546861at2759"/>
<dbReference type="GO" id="GO:0005802">
    <property type="term" value="C:trans-Golgi network"/>
    <property type="evidence" value="ECO:0007669"/>
    <property type="project" value="UniProtKB-ARBA"/>
</dbReference>
<evidence type="ECO:0000256" key="4">
    <source>
        <dbReference type="ARBA" id="ARBA00022801"/>
    </source>
</evidence>
<evidence type="ECO:0000256" key="9">
    <source>
        <dbReference type="ARBA" id="ARBA00037801"/>
    </source>
</evidence>
<dbReference type="GO" id="GO:0016790">
    <property type="term" value="F:thiolester hydrolase activity"/>
    <property type="evidence" value="ECO:0007669"/>
    <property type="project" value="TreeGrafter"/>
</dbReference>
<dbReference type="GO" id="GO:0031090">
    <property type="term" value="C:organelle membrane"/>
    <property type="evidence" value="ECO:0007669"/>
    <property type="project" value="UniProtKB-ARBA"/>
</dbReference>
<dbReference type="FunFam" id="1.20.58.90:FF:000004">
    <property type="entry name" value="Syntaxin 10"/>
    <property type="match status" value="1"/>
</dbReference>
<dbReference type="SUPFAM" id="SSF47661">
    <property type="entry name" value="t-snare proteins"/>
    <property type="match status" value="1"/>
</dbReference>
<dbReference type="CDD" id="cd21445">
    <property type="entry name" value="SNARE_NTD_AtSYP61-like"/>
    <property type="match status" value="1"/>
</dbReference>
<dbReference type="Gene3D" id="1.20.58.90">
    <property type="match status" value="1"/>
</dbReference>
<dbReference type="GO" id="GO:0048193">
    <property type="term" value="P:Golgi vesicle transport"/>
    <property type="evidence" value="ECO:0007669"/>
    <property type="project" value="InterPro"/>
</dbReference>
<dbReference type="PROSITE" id="PS00914">
    <property type="entry name" value="SYNTAXIN"/>
    <property type="match status" value="1"/>
</dbReference>
<evidence type="ECO:0000256" key="5">
    <source>
        <dbReference type="ARBA" id="ARBA00022927"/>
    </source>
</evidence>
<dbReference type="Pfam" id="PF09177">
    <property type="entry name" value="STX6_10_61_N"/>
    <property type="match status" value="1"/>
</dbReference>
<dbReference type="PROSITE" id="PS50192">
    <property type="entry name" value="T_SNARE"/>
    <property type="match status" value="1"/>
</dbReference>
<evidence type="ECO:0000259" key="11">
    <source>
        <dbReference type="PROSITE" id="PS50192"/>
    </source>
</evidence>
<evidence type="ECO:0000313" key="12">
    <source>
        <dbReference type="EMBL" id="VFR01820.1"/>
    </source>
</evidence>
<dbReference type="InterPro" id="IPR006012">
    <property type="entry name" value="Syntaxin/epimorphin_CS"/>
</dbReference>
<organism evidence="12 13">
    <name type="scientific">Cuscuta campestris</name>
    <dbReference type="NCBI Taxonomy" id="132261"/>
    <lineage>
        <taxon>Eukaryota</taxon>
        <taxon>Viridiplantae</taxon>
        <taxon>Streptophyta</taxon>
        <taxon>Embryophyta</taxon>
        <taxon>Tracheophyta</taxon>
        <taxon>Spermatophyta</taxon>
        <taxon>Magnoliopsida</taxon>
        <taxon>eudicotyledons</taxon>
        <taxon>Gunneridae</taxon>
        <taxon>Pentapetalae</taxon>
        <taxon>asterids</taxon>
        <taxon>lamiids</taxon>
        <taxon>Solanales</taxon>
        <taxon>Convolvulaceae</taxon>
        <taxon>Cuscuteae</taxon>
        <taxon>Cuscuta</taxon>
        <taxon>Cuscuta subgen. Grammica</taxon>
        <taxon>Cuscuta sect. Cleistogrammica</taxon>
    </lineage>
</organism>
<dbReference type="SMART" id="SM00397">
    <property type="entry name" value="t_SNARE"/>
    <property type="match status" value="1"/>
</dbReference>
<sequence length="762" mass="83999">MPLAQDPFYIVKEDIQQSIDKLLSTFHQWERIPGSSVEYQRLIKELLAACESVSWQVDELDKTITVASKDPAWYGINETELEKRRRWTSTAHNQVGNVKKAVLAGQNSYGLSVIEMRKELMAQPNSHQADKLNKYTTPNNDDFISSESDRQLLLIKQQDDELDELSASVRRIGGVGLTIHDELLSQEKLIDELGVEMDSTSTRLDFVQKRVAMVMKKASVKGVGMQCNDPGSIFYVSMLSILSGVQGSCVEIGLGASDSWTMPLDQQVEIACAKVRGMLQLQQGYNLVGLSQGNIIGRGMIELCDNLPPNFISIAGPNAGVSSLPLCTVGPRCGALSYLYKMGVYSGLVQDRLAPSGYVRLANDIPGYLEGCKFLPKINNEIPSSNNTLHKQRFSSLQNLVLIMFESDSVVIPALSSWFGFYQDGDSTTVLPPQQTRLYKEDLFGLKTLDEAGKVKNFISIGGPNAGVASLPSCATHFAPSGYTKLPNKFPWCGAIGKYYGMGVYNDFTQDHLAPSGYIKIPTDIQAYYKKCKYLPRINNEVPDKGSASRKKKFSSLHTLVLVLVFPLSSSTAFIVLHGISMMCADAGSMYYTMTLSSMTKVKGSCVYIKGMAELKDGYHMVSLSQGNMVGRGVIELCDGPPVKNFISVGGPNAGHSSTIPCGPFPWCGVVGQFYGMGVYTPYVQFMADTIIMPQESSHFGYYRNGDFTKPVPMQETDVYQKDMFGLQTLDKAKKIKFFKVPGAHLVITVPEIQKNILPYMT</sequence>
<keyword evidence="2" id="KW-0813">Transport</keyword>
<dbReference type="Gene3D" id="3.40.50.1820">
    <property type="entry name" value="alpha/beta hydrolase"/>
    <property type="match status" value="4"/>
</dbReference>
<feature type="domain" description="T-SNARE coiled-coil homology" evidence="11">
    <location>
        <begin position="152"/>
        <end position="214"/>
    </location>
</feature>
<evidence type="ECO:0000256" key="3">
    <source>
        <dbReference type="ARBA" id="ARBA00022692"/>
    </source>
</evidence>
<dbReference type="EMBL" id="OOIL02006792">
    <property type="protein sequence ID" value="VFR01820.1"/>
    <property type="molecule type" value="Genomic_DNA"/>
</dbReference>
<evidence type="ECO:0000313" key="13">
    <source>
        <dbReference type="Proteomes" id="UP000595140"/>
    </source>
</evidence>
<dbReference type="GO" id="GO:0006886">
    <property type="term" value="P:intracellular protein transport"/>
    <property type="evidence" value="ECO:0007669"/>
    <property type="project" value="InterPro"/>
</dbReference>
<comment type="subcellular location">
    <subcellularLocation>
        <location evidence="9">Golgi apparatus</location>
        <location evidence="9">trans-Golgi network membrane</location>
        <topology evidence="9">Single-pass type IV membrane protein</topology>
    </subcellularLocation>
</comment>
<evidence type="ECO:0000256" key="8">
    <source>
        <dbReference type="ARBA" id="ARBA00023136"/>
    </source>
</evidence>
<accession>A0A484NL85</accession>
<dbReference type="SUPFAM" id="SSF58038">
    <property type="entry name" value="SNARE fusion complex"/>
    <property type="match status" value="1"/>
</dbReference>
<dbReference type="PANTHER" id="PTHR11247:SF60">
    <property type="entry name" value="PALMITOYL-PROTEIN THIOESTERASE 1-LIKE"/>
    <property type="match status" value="1"/>
</dbReference>
<keyword evidence="7" id="KW-0333">Golgi apparatus</keyword>
<evidence type="ECO:0000256" key="1">
    <source>
        <dbReference type="ARBA" id="ARBA00009063"/>
    </source>
</evidence>
<keyword evidence="4" id="KW-0378">Hydrolase</keyword>
<evidence type="ECO:0000256" key="10">
    <source>
        <dbReference type="SAM" id="Phobius"/>
    </source>
</evidence>
<keyword evidence="3 10" id="KW-0812">Transmembrane</keyword>
<dbReference type="CDD" id="cd15841">
    <property type="entry name" value="SNARE_Qc"/>
    <property type="match status" value="1"/>
</dbReference>
<dbReference type="InterPro" id="IPR029058">
    <property type="entry name" value="AB_hydrolase_fold"/>
</dbReference>
<keyword evidence="5" id="KW-0653">Protein transport</keyword>
<evidence type="ECO:0000256" key="2">
    <source>
        <dbReference type="ARBA" id="ARBA00022448"/>
    </source>
</evidence>